<organism evidence="1 2">
    <name type="scientific">Podospora pseudocomata</name>
    <dbReference type="NCBI Taxonomy" id="2093779"/>
    <lineage>
        <taxon>Eukaryota</taxon>
        <taxon>Fungi</taxon>
        <taxon>Dikarya</taxon>
        <taxon>Ascomycota</taxon>
        <taxon>Pezizomycotina</taxon>
        <taxon>Sordariomycetes</taxon>
        <taxon>Sordariomycetidae</taxon>
        <taxon>Sordariales</taxon>
        <taxon>Podosporaceae</taxon>
        <taxon>Podospora</taxon>
    </lineage>
</organism>
<comment type="caution">
    <text evidence="1">The sequence shown here is derived from an EMBL/GenBank/DDBJ whole genome shotgun (WGS) entry which is preliminary data.</text>
</comment>
<evidence type="ECO:0000313" key="2">
    <source>
        <dbReference type="Proteomes" id="UP001323405"/>
    </source>
</evidence>
<accession>A0ABR0GRH9</accession>
<dbReference type="GeneID" id="87904388"/>
<proteinExistence type="predicted"/>
<gene>
    <name evidence="1" type="ORF">QC762_101045</name>
</gene>
<evidence type="ECO:0000313" key="1">
    <source>
        <dbReference type="EMBL" id="KAK4658341.1"/>
    </source>
</evidence>
<protein>
    <submittedName>
        <fullName evidence="1">Uncharacterized protein</fullName>
    </submittedName>
</protein>
<reference evidence="1 2" key="1">
    <citation type="journal article" date="2023" name="bioRxiv">
        <title>High-quality genome assemblies of four members of thePodospora anserinaspecies complex.</title>
        <authorList>
            <person name="Ament-Velasquez S.L."/>
            <person name="Vogan A.A."/>
            <person name="Wallerman O."/>
            <person name="Hartmann F."/>
            <person name="Gautier V."/>
            <person name="Silar P."/>
            <person name="Giraud T."/>
            <person name="Johannesson H."/>
        </authorList>
    </citation>
    <scope>NUCLEOTIDE SEQUENCE [LARGE SCALE GENOMIC DNA]</scope>
    <source>
        <strain evidence="1 2">CBS 415.72m</strain>
    </source>
</reference>
<sequence>MTWDNLVSKKGSESVLKRQEERQKRFNEILQELPDVLENAPTLATTVYTGNWKREREYEDLQQELKEVTKRNLDIHPYKNKLLSNSQDFLSEAGTALSQLAWDDIEHPSKSEPNHAEFLSHLPPHTAVNGFGELGAYMSQVKYVISLGGSPLPDLKYGIIIVPAGDESLLFTGYRDHADMPSEFRAEIHAKSKVVRKQVFDEEMKMCGSYVPRMGRGIEDFRLPPMDEPEKLFYAERVRQRRARHRELYGTRRSSDIGSQPSGDACAEHFLDEYSAPSPRSYSSRMYIHRTKPHHLRAQKLLMACDGCLRCSYNKRNQEIHRGRRCTIPISCQNLRSFFGNWPTATYRKSWTRRRNMDQVERTAALQFFGSRGGHACR</sequence>
<dbReference type="RefSeq" id="XP_062747313.1">
    <property type="nucleotide sequence ID" value="XM_062884481.1"/>
</dbReference>
<dbReference type="Proteomes" id="UP001323405">
    <property type="component" value="Unassembled WGS sequence"/>
</dbReference>
<keyword evidence="2" id="KW-1185">Reference proteome</keyword>
<dbReference type="EMBL" id="JAFFHA010000002">
    <property type="protein sequence ID" value="KAK4658341.1"/>
    <property type="molecule type" value="Genomic_DNA"/>
</dbReference>
<name>A0ABR0GRH9_9PEZI</name>